<reference evidence="2 3" key="1">
    <citation type="submission" date="2023-12" db="EMBL/GenBank/DDBJ databases">
        <title>Novel species of the genus Arcicella isolated from rivers.</title>
        <authorList>
            <person name="Lu H."/>
        </authorList>
    </citation>
    <scope>NUCLEOTIDE SEQUENCE [LARGE SCALE GENOMIC DNA]</scope>
    <source>
        <strain evidence="2 3">LMG 21963</strain>
    </source>
</reference>
<organism evidence="2 3">
    <name type="scientific">Arcicella aquatica</name>
    <dbReference type="NCBI Taxonomy" id="217141"/>
    <lineage>
        <taxon>Bacteria</taxon>
        <taxon>Pseudomonadati</taxon>
        <taxon>Bacteroidota</taxon>
        <taxon>Cytophagia</taxon>
        <taxon>Cytophagales</taxon>
        <taxon>Flectobacillaceae</taxon>
        <taxon>Arcicella</taxon>
    </lineage>
</organism>
<sequence>MEKPFVSFFTLVRISIIFISVVCLNGCSQKKNEDSKIDSSTNAKRHSKIIARPDTIQELYLEDILACMNFEGLTKKYGAENVKKDVIVETGEGQFKITKLYPDTEKEVEVYWKDGKEYQQIQDVMIRVRYTKDEKTDFSSPWSSKNDIHLGMKLAEIVQLNGKTFTITGFGWDLGGSVVSWEGGKLAGKNINVRFNDFSDDNGGLTPQEFNAISGEMEFDVLHSSITKLNPSVDQISVFIKPAITKDQGQKMVKEVEAKQMKK</sequence>
<feature type="transmembrane region" description="Helical" evidence="1">
    <location>
        <begin position="6"/>
        <end position="27"/>
    </location>
</feature>
<keyword evidence="1" id="KW-1133">Transmembrane helix</keyword>
<dbReference type="RefSeq" id="WP_323249229.1">
    <property type="nucleotide sequence ID" value="NZ_JAYFUL010000014.1"/>
</dbReference>
<keyword evidence="1" id="KW-0812">Transmembrane</keyword>
<proteinExistence type="predicted"/>
<evidence type="ECO:0000313" key="3">
    <source>
        <dbReference type="Proteomes" id="UP001304671"/>
    </source>
</evidence>
<keyword evidence="1" id="KW-0472">Membrane</keyword>
<evidence type="ECO:0000313" key="2">
    <source>
        <dbReference type="EMBL" id="MEA5258260.1"/>
    </source>
</evidence>
<dbReference type="Proteomes" id="UP001304671">
    <property type="component" value="Unassembled WGS sequence"/>
</dbReference>
<keyword evidence="3" id="KW-1185">Reference proteome</keyword>
<evidence type="ECO:0000256" key="1">
    <source>
        <dbReference type="SAM" id="Phobius"/>
    </source>
</evidence>
<evidence type="ECO:0008006" key="4">
    <source>
        <dbReference type="Google" id="ProtNLM"/>
    </source>
</evidence>
<comment type="caution">
    <text evidence="2">The sequence shown here is derived from an EMBL/GenBank/DDBJ whole genome shotgun (WGS) entry which is preliminary data.</text>
</comment>
<gene>
    <name evidence="2" type="ORF">VB264_10755</name>
</gene>
<protein>
    <recommendedName>
        <fullName evidence="4">Lipoprotein</fullName>
    </recommendedName>
</protein>
<name>A0ABU5QMX8_9BACT</name>
<dbReference type="EMBL" id="JAYFUL010000014">
    <property type="protein sequence ID" value="MEA5258260.1"/>
    <property type="molecule type" value="Genomic_DNA"/>
</dbReference>
<accession>A0ABU5QMX8</accession>